<dbReference type="AlphaFoldDB" id="A0A0L0G4D8"/>
<protein>
    <submittedName>
        <fullName evidence="1">Uncharacterized protein</fullName>
    </submittedName>
</protein>
<evidence type="ECO:0000313" key="2">
    <source>
        <dbReference type="Proteomes" id="UP000054560"/>
    </source>
</evidence>
<dbReference type="Proteomes" id="UP000054560">
    <property type="component" value="Unassembled WGS sequence"/>
</dbReference>
<evidence type="ECO:0000313" key="1">
    <source>
        <dbReference type="EMBL" id="KNC83754.1"/>
    </source>
</evidence>
<keyword evidence="2" id="KW-1185">Reference proteome</keyword>
<accession>A0A0L0G4D8</accession>
<name>A0A0L0G4D8_9EUKA</name>
<reference evidence="1 2" key="1">
    <citation type="submission" date="2011-02" db="EMBL/GenBank/DDBJ databases">
        <title>The Genome Sequence of Sphaeroforma arctica JP610.</title>
        <authorList>
            <consortium name="The Broad Institute Genome Sequencing Platform"/>
            <person name="Russ C."/>
            <person name="Cuomo C."/>
            <person name="Young S.K."/>
            <person name="Zeng Q."/>
            <person name="Gargeya S."/>
            <person name="Alvarado L."/>
            <person name="Berlin A."/>
            <person name="Chapman S.B."/>
            <person name="Chen Z."/>
            <person name="Freedman E."/>
            <person name="Gellesch M."/>
            <person name="Goldberg J."/>
            <person name="Griggs A."/>
            <person name="Gujja S."/>
            <person name="Heilman E."/>
            <person name="Heiman D."/>
            <person name="Howarth C."/>
            <person name="Mehta T."/>
            <person name="Neiman D."/>
            <person name="Pearson M."/>
            <person name="Roberts A."/>
            <person name="Saif S."/>
            <person name="Shea T."/>
            <person name="Shenoy N."/>
            <person name="Sisk P."/>
            <person name="Stolte C."/>
            <person name="Sykes S."/>
            <person name="White J."/>
            <person name="Yandava C."/>
            <person name="Burger G."/>
            <person name="Gray M.W."/>
            <person name="Holland P.W.H."/>
            <person name="King N."/>
            <person name="Lang F.B.F."/>
            <person name="Roger A.J."/>
            <person name="Ruiz-Trillo I."/>
            <person name="Haas B."/>
            <person name="Nusbaum C."/>
            <person name="Birren B."/>
        </authorList>
    </citation>
    <scope>NUCLEOTIDE SEQUENCE [LARGE SCALE GENOMIC DNA]</scope>
    <source>
        <strain evidence="1 2">JP610</strain>
    </source>
</reference>
<proteinExistence type="predicted"/>
<dbReference type="EMBL" id="KQ241811">
    <property type="protein sequence ID" value="KNC83754.1"/>
    <property type="molecule type" value="Genomic_DNA"/>
</dbReference>
<sequence>MNGESNCGMDEDGNVIEMDTSGVETRNAGCATGFAQRHNGGLNKRLDMNATSTDGGTENIQTINQHFATEFLDASRIAYFEGKAAEFQRRAPREKQLKRWEWCAYLINALDGRYEKHPTFKFSMQNIKARQHGRPRYP</sequence>
<dbReference type="GeneID" id="25904508"/>
<organism evidence="1 2">
    <name type="scientific">Sphaeroforma arctica JP610</name>
    <dbReference type="NCBI Taxonomy" id="667725"/>
    <lineage>
        <taxon>Eukaryota</taxon>
        <taxon>Ichthyosporea</taxon>
        <taxon>Ichthyophonida</taxon>
        <taxon>Sphaeroforma</taxon>
    </lineage>
</organism>
<dbReference type="RefSeq" id="XP_014157656.1">
    <property type="nucleotide sequence ID" value="XM_014302181.1"/>
</dbReference>
<gene>
    <name evidence="1" type="ORF">SARC_04004</name>
</gene>